<dbReference type="Proteomes" id="UP000191931">
    <property type="component" value="Unassembled WGS sequence"/>
</dbReference>
<keyword evidence="2" id="KW-1185">Reference proteome</keyword>
<dbReference type="Gene3D" id="2.40.160.10">
    <property type="entry name" value="Porin"/>
    <property type="match status" value="1"/>
</dbReference>
<name>A0A1W1HI69_9BACT</name>
<accession>A0A1W1HI69</accession>
<dbReference type="InterPro" id="IPR023614">
    <property type="entry name" value="Porin_dom_sf"/>
</dbReference>
<sequence>MGYYLSPGRDVGIMGYTSLFKERLYFSAGLFNGDGDDGSARGNEHDEPEVAARVVVVPFKMVNNRWLESLHLGCSGTFVKADNLNIDLRVKSSGMAGTSRNIYELTHNTKFGVIENVDDRIRTGIEAAWASGPFALQAEKRWFTYSGLDPAGSTPKSDAEFSNWYLSAALALTGETHYFSNGLLKSIYPNSFFNPSENTWGAFVLALRMDHFSGDEDWINPASHVSVKEADAFSIAMNWIMFPMCRIVADYSFTDFSDKIKVRVLPDGSTDYIDKENCLTLRLAMDF</sequence>
<proteinExistence type="predicted"/>
<dbReference type="OrthoDB" id="9807854at2"/>
<dbReference type="STRING" id="1246637.MTBBW1_60046"/>
<organism evidence="1 2">
    <name type="scientific">Desulfamplus magnetovallimortis</name>
    <dbReference type="NCBI Taxonomy" id="1246637"/>
    <lineage>
        <taxon>Bacteria</taxon>
        <taxon>Pseudomonadati</taxon>
        <taxon>Thermodesulfobacteriota</taxon>
        <taxon>Desulfobacteria</taxon>
        <taxon>Desulfobacterales</taxon>
        <taxon>Desulfobacteraceae</taxon>
        <taxon>Desulfamplus</taxon>
    </lineage>
</organism>
<dbReference type="EMBL" id="FWEV01000303">
    <property type="protein sequence ID" value="SLM32146.1"/>
    <property type="molecule type" value="Genomic_DNA"/>
</dbReference>
<gene>
    <name evidence="1" type="ORF">MTBBW1_60046</name>
</gene>
<evidence type="ECO:0000313" key="2">
    <source>
        <dbReference type="Proteomes" id="UP000191931"/>
    </source>
</evidence>
<dbReference type="Pfam" id="PF07396">
    <property type="entry name" value="Porin_O_P"/>
    <property type="match status" value="1"/>
</dbReference>
<dbReference type="RefSeq" id="WP_080797989.1">
    <property type="nucleotide sequence ID" value="NZ_LT828540.1"/>
</dbReference>
<reference evidence="1 2" key="1">
    <citation type="submission" date="2017-03" db="EMBL/GenBank/DDBJ databases">
        <authorList>
            <person name="Afonso C.L."/>
            <person name="Miller P.J."/>
            <person name="Scott M.A."/>
            <person name="Spackman E."/>
            <person name="Goraichik I."/>
            <person name="Dimitrov K.M."/>
            <person name="Suarez D.L."/>
            <person name="Swayne D.E."/>
        </authorList>
    </citation>
    <scope>NUCLEOTIDE SEQUENCE [LARGE SCALE GENOMIC DNA]</scope>
    <source>
        <strain evidence="1">PRJEB14757</strain>
    </source>
</reference>
<evidence type="ECO:0008006" key="3">
    <source>
        <dbReference type="Google" id="ProtNLM"/>
    </source>
</evidence>
<protein>
    <recommendedName>
        <fullName evidence="3">Phosphate-selective porin O and P</fullName>
    </recommendedName>
</protein>
<dbReference type="InterPro" id="IPR010870">
    <property type="entry name" value="Porin_O/P"/>
</dbReference>
<dbReference type="AlphaFoldDB" id="A0A1W1HI69"/>
<evidence type="ECO:0000313" key="1">
    <source>
        <dbReference type="EMBL" id="SLM32146.1"/>
    </source>
</evidence>